<dbReference type="PANTHER" id="PTHR43133:SF46">
    <property type="entry name" value="RNA POLYMERASE SIGMA-70 FACTOR ECF SUBFAMILY"/>
    <property type="match status" value="1"/>
</dbReference>
<dbReference type="EMBL" id="JAUJEB010000001">
    <property type="protein sequence ID" value="MDN5211372.1"/>
    <property type="molecule type" value="Genomic_DNA"/>
</dbReference>
<dbReference type="InterPro" id="IPR013249">
    <property type="entry name" value="RNA_pol_sigma70_r4_t2"/>
</dbReference>
<dbReference type="InterPro" id="IPR014284">
    <property type="entry name" value="RNA_pol_sigma-70_dom"/>
</dbReference>
<evidence type="ECO:0000259" key="6">
    <source>
        <dbReference type="Pfam" id="PF04542"/>
    </source>
</evidence>
<dbReference type="Gene3D" id="1.10.10.10">
    <property type="entry name" value="Winged helix-like DNA-binding domain superfamily/Winged helix DNA-binding domain"/>
    <property type="match status" value="1"/>
</dbReference>
<dbReference type="PANTHER" id="PTHR43133">
    <property type="entry name" value="RNA POLYMERASE ECF-TYPE SIGMA FACTO"/>
    <property type="match status" value="1"/>
</dbReference>
<dbReference type="Gene3D" id="1.10.1740.10">
    <property type="match status" value="1"/>
</dbReference>
<keyword evidence="2" id="KW-0805">Transcription regulation</keyword>
<evidence type="ECO:0000256" key="3">
    <source>
        <dbReference type="ARBA" id="ARBA00023082"/>
    </source>
</evidence>
<feature type="compositionally biased region" description="Polar residues" evidence="5">
    <location>
        <begin position="10"/>
        <end position="20"/>
    </location>
</feature>
<feature type="domain" description="RNA polymerase sigma-70 region 2" evidence="6">
    <location>
        <begin position="51"/>
        <end position="118"/>
    </location>
</feature>
<dbReference type="SUPFAM" id="SSF88659">
    <property type="entry name" value="Sigma3 and sigma4 domains of RNA polymerase sigma factors"/>
    <property type="match status" value="1"/>
</dbReference>
<comment type="similarity">
    <text evidence="1">Belongs to the sigma-70 factor family. ECF subfamily.</text>
</comment>
<evidence type="ECO:0000313" key="9">
    <source>
        <dbReference type="Proteomes" id="UP001172083"/>
    </source>
</evidence>
<comment type="caution">
    <text evidence="8">The sequence shown here is derived from an EMBL/GenBank/DDBJ whole genome shotgun (WGS) entry which is preliminary data.</text>
</comment>
<sequence length="229" mass="26919">MKANPKYNFTHHSLPSTGESSDPHSRGSRIKHDKEAWQALKAGDEAAFSYIYNKYIDGLYNYGYHIISSSELVKDAIQDVFIELNHYKNRLSDVDSVKAYLYVALRRKILDKLKRKRKYTHYPLQDHDESFQVAVSPELNLINNQLAEERGKRLETIINGLSRRQRQAIIYYYYEGFSYKEMAGLLELKTAKSARKLLYRAIATMKKRMTLRRPLLEKILFLLLLLFLF</sequence>
<evidence type="ECO:0000256" key="5">
    <source>
        <dbReference type="SAM" id="MobiDB-lite"/>
    </source>
</evidence>
<evidence type="ECO:0000256" key="4">
    <source>
        <dbReference type="ARBA" id="ARBA00023163"/>
    </source>
</evidence>
<reference evidence="8" key="1">
    <citation type="submission" date="2023-06" db="EMBL/GenBank/DDBJ databases">
        <title>Genomic of Agaribacillus aureum.</title>
        <authorList>
            <person name="Wang G."/>
        </authorList>
    </citation>
    <scope>NUCLEOTIDE SEQUENCE</scope>
    <source>
        <strain evidence="8">BMA12</strain>
    </source>
</reference>
<dbReference type="SUPFAM" id="SSF88946">
    <property type="entry name" value="Sigma2 domain of RNA polymerase sigma factors"/>
    <property type="match status" value="1"/>
</dbReference>
<dbReference type="NCBIfam" id="TIGR02937">
    <property type="entry name" value="sigma70-ECF"/>
    <property type="match status" value="1"/>
</dbReference>
<accession>A0ABT8L0U9</accession>
<feature type="domain" description="RNA polymerase sigma factor 70 region 4 type 2" evidence="7">
    <location>
        <begin position="153"/>
        <end position="204"/>
    </location>
</feature>
<dbReference type="InterPro" id="IPR013325">
    <property type="entry name" value="RNA_pol_sigma_r2"/>
</dbReference>
<dbReference type="CDD" id="cd06171">
    <property type="entry name" value="Sigma70_r4"/>
    <property type="match status" value="1"/>
</dbReference>
<protein>
    <submittedName>
        <fullName evidence="8">Sigma-70 family RNA polymerase sigma factor</fullName>
    </submittedName>
</protein>
<proteinExistence type="inferred from homology"/>
<dbReference type="Pfam" id="PF08281">
    <property type="entry name" value="Sigma70_r4_2"/>
    <property type="match status" value="1"/>
</dbReference>
<dbReference type="RefSeq" id="WP_346756706.1">
    <property type="nucleotide sequence ID" value="NZ_JAUJEB010000001.1"/>
</dbReference>
<dbReference type="InterPro" id="IPR013324">
    <property type="entry name" value="RNA_pol_sigma_r3/r4-like"/>
</dbReference>
<evidence type="ECO:0000313" key="8">
    <source>
        <dbReference type="EMBL" id="MDN5211372.1"/>
    </source>
</evidence>
<organism evidence="8 9">
    <name type="scientific">Agaribacillus aureus</name>
    <dbReference type="NCBI Taxonomy" id="3051825"/>
    <lineage>
        <taxon>Bacteria</taxon>
        <taxon>Pseudomonadati</taxon>
        <taxon>Bacteroidota</taxon>
        <taxon>Cytophagia</taxon>
        <taxon>Cytophagales</taxon>
        <taxon>Splendidivirgaceae</taxon>
        <taxon>Agaribacillus</taxon>
    </lineage>
</organism>
<dbReference type="InterPro" id="IPR007627">
    <property type="entry name" value="RNA_pol_sigma70_r2"/>
</dbReference>
<feature type="region of interest" description="Disordered" evidence="5">
    <location>
        <begin position="1"/>
        <end position="28"/>
    </location>
</feature>
<dbReference type="InterPro" id="IPR039425">
    <property type="entry name" value="RNA_pol_sigma-70-like"/>
</dbReference>
<evidence type="ECO:0000259" key="7">
    <source>
        <dbReference type="Pfam" id="PF08281"/>
    </source>
</evidence>
<keyword evidence="3" id="KW-0731">Sigma factor</keyword>
<keyword evidence="9" id="KW-1185">Reference proteome</keyword>
<keyword evidence="4" id="KW-0804">Transcription</keyword>
<dbReference type="InterPro" id="IPR036388">
    <property type="entry name" value="WH-like_DNA-bd_sf"/>
</dbReference>
<name>A0ABT8L0U9_9BACT</name>
<dbReference type="Proteomes" id="UP001172083">
    <property type="component" value="Unassembled WGS sequence"/>
</dbReference>
<gene>
    <name evidence="8" type="ORF">QQ020_04900</name>
</gene>
<evidence type="ECO:0000256" key="2">
    <source>
        <dbReference type="ARBA" id="ARBA00023015"/>
    </source>
</evidence>
<evidence type="ECO:0000256" key="1">
    <source>
        <dbReference type="ARBA" id="ARBA00010641"/>
    </source>
</evidence>
<dbReference type="Pfam" id="PF04542">
    <property type="entry name" value="Sigma70_r2"/>
    <property type="match status" value="1"/>
</dbReference>